<organism evidence="4 5">
    <name type="scientific">Sistotremastrum niveocremeum HHB9708</name>
    <dbReference type="NCBI Taxonomy" id="1314777"/>
    <lineage>
        <taxon>Eukaryota</taxon>
        <taxon>Fungi</taxon>
        <taxon>Dikarya</taxon>
        <taxon>Basidiomycota</taxon>
        <taxon>Agaricomycotina</taxon>
        <taxon>Agaricomycetes</taxon>
        <taxon>Sistotremastrales</taxon>
        <taxon>Sistotremastraceae</taxon>
        <taxon>Sertulicium</taxon>
        <taxon>Sertulicium niveocremeum</taxon>
    </lineage>
</organism>
<accession>A0A164YJU4</accession>
<keyword evidence="5" id="KW-1185">Reference proteome</keyword>
<feature type="transmembrane region" description="Helical" evidence="2">
    <location>
        <begin position="175"/>
        <end position="196"/>
    </location>
</feature>
<sequence>MSRLALLALVFASARQAVSSPIIPGDHLHLRSNENIVVRQITSSSTSSSLSISTSTSLRPPEASATTFESEFDFTTPTPSATTLAADANSTTTSNFTFPSGTAVTSVPISSEAATVSWSTTQMLNGTISTATVVNATLDGQTVTRTIFTPVESTLASSTPLAAYYPHRQLSAGDIAGIVGAMMSLVALIAVAIFIARRKGLLKASFVSLNRRSSTHKSRKRRGHRRLSDEDSLAFANAPPEYNEHGEMAEVEQYPSAIMISQSVLGSSSSSVINPQGRFAQSGPVSLPGASTPPIISAPAPAYIPPPMLSRSFVSIPSLTTPSFSNSRSTLSFPPPPPSPPASTPSRRISTRRPASVTSETSEASQRATTDESNPFHD</sequence>
<keyword evidence="3" id="KW-0732">Signal</keyword>
<feature type="compositionally biased region" description="Basic residues" evidence="1">
    <location>
        <begin position="213"/>
        <end position="225"/>
    </location>
</feature>
<name>A0A164YJU4_9AGAM</name>
<evidence type="ECO:0000256" key="3">
    <source>
        <dbReference type="SAM" id="SignalP"/>
    </source>
</evidence>
<protein>
    <recommendedName>
        <fullName evidence="6">Mid2 domain-containing protein</fullName>
    </recommendedName>
</protein>
<evidence type="ECO:0000256" key="1">
    <source>
        <dbReference type="SAM" id="MobiDB-lite"/>
    </source>
</evidence>
<evidence type="ECO:0000313" key="4">
    <source>
        <dbReference type="EMBL" id="KZS96985.1"/>
    </source>
</evidence>
<feature type="signal peptide" evidence="3">
    <location>
        <begin position="1"/>
        <end position="19"/>
    </location>
</feature>
<feature type="compositionally biased region" description="Low complexity" evidence="1">
    <location>
        <begin position="344"/>
        <end position="356"/>
    </location>
</feature>
<evidence type="ECO:0000256" key="2">
    <source>
        <dbReference type="SAM" id="Phobius"/>
    </source>
</evidence>
<feature type="region of interest" description="Disordered" evidence="1">
    <location>
        <begin position="322"/>
        <end position="378"/>
    </location>
</feature>
<dbReference type="EMBL" id="KV419398">
    <property type="protein sequence ID" value="KZS96985.1"/>
    <property type="molecule type" value="Genomic_DNA"/>
</dbReference>
<dbReference type="Proteomes" id="UP000076722">
    <property type="component" value="Unassembled WGS sequence"/>
</dbReference>
<feature type="compositionally biased region" description="Pro residues" evidence="1">
    <location>
        <begin position="333"/>
        <end position="343"/>
    </location>
</feature>
<keyword evidence="2" id="KW-1133">Transmembrane helix</keyword>
<feature type="chain" id="PRO_5007854670" description="Mid2 domain-containing protein" evidence="3">
    <location>
        <begin position="20"/>
        <end position="378"/>
    </location>
</feature>
<gene>
    <name evidence="4" type="ORF">SISNIDRAFT_450778</name>
</gene>
<dbReference type="AlphaFoldDB" id="A0A164YJU4"/>
<keyword evidence="2" id="KW-0472">Membrane</keyword>
<feature type="region of interest" description="Disordered" evidence="1">
    <location>
        <begin position="212"/>
        <end position="232"/>
    </location>
</feature>
<keyword evidence="2" id="KW-0812">Transmembrane</keyword>
<feature type="compositionally biased region" description="Polar residues" evidence="1">
    <location>
        <begin position="357"/>
        <end position="378"/>
    </location>
</feature>
<evidence type="ECO:0000313" key="5">
    <source>
        <dbReference type="Proteomes" id="UP000076722"/>
    </source>
</evidence>
<proteinExistence type="predicted"/>
<reference evidence="4 5" key="1">
    <citation type="journal article" date="2016" name="Mol. Biol. Evol.">
        <title>Comparative Genomics of Early-Diverging Mushroom-Forming Fungi Provides Insights into the Origins of Lignocellulose Decay Capabilities.</title>
        <authorList>
            <person name="Nagy L.G."/>
            <person name="Riley R."/>
            <person name="Tritt A."/>
            <person name="Adam C."/>
            <person name="Daum C."/>
            <person name="Floudas D."/>
            <person name="Sun H."/>
            <person name="Yadav J.S."/>
            <person name="Pangilinan J."/>
            <person name="Larsson K.H."/>
            <person name="Matsuura K."/>
            <person name="Barry K."/>
            <person name="Labutti K."/>
            <person name="Kuo R."/>
            <person name="Ohm R.A."/>
            <person name="Bhattacharya S.S."/>
            <person name="Shirouzu T."/>
            <person name="Yoshinaga Y."/>
            <person name="Martin F.M."/>
            <person name="Grigoriev I.V."/>
            <person name="Hibbett D.S."/>
        </authorList>
    </citation>
    <scope>NUCLEOTIDE SEQUENCE [LARGE SCALE GENOMIC DNA]</scope>
    <source>
        <strain evidence="4 5">HHB9708</strain>
    </source>
</reference>
<evidence type="ECO:0008006" key="6">
    <source>
        <dbReference type="Google" id="ProtNLM"/>
    </source>
</evidence>